<organism evidence="5 6">
    <name type="scientific">Durusdinium trenchii</name>
    <dbReference type="NCBI Taxonomy" id="1381693"/>
    <lineage>
        <taxon>Eukaryota</taxon>
        <taxon>Sar</taxon>
        <taxon>Alveolata</taxon>
        <taxon>Dinophyceae</taxon>
        <taxon>Suessiales</taxon>
        <taxon>Symbiodiniaceae</taxon>
        <taxon>Durusdinium</taxon>
    </lineage>
</organism>
<feature type="compositionally biased region" description="Polar residues" evidence="2">
    <location>
        <begin position="615"/>
        <end position="629"/>
    </location>
</feature>
<dbReference type="Pfam" id="PF04991">
    <property type="entry name" value="LicD"/>
    <property type="match status" value="1"/>
</dbReference>
<feature type="region of interest" description="Disordered" evidence="2">
    <location>
        <begin position="311"/>
        <end position="335"/>
    </location>
</feature>
<feature type="compositionally biased region" description="Basic and acidic residues" evidence="2">
    <location>
        <begin position="1876"/>
        <end position="1888"/>
    </location>
</feature>
<dbReference type="PANTHER" id="PTHR13627">
    <property type="entry name" value="FUKUTIN RELATED PROTEIN"/>
    <property type="match status" value="1"/>
</dbReference>
<keyword evidence="3" id="KW-1133">Transmembrane helix</keyword>
<proteinExistence type="predicted"/>
<dbReference type="InterPro" id="IPR007074">
    <property type="entry name" value="LicD/FKTN/FKRP_NTP_transf"/>
</dbReference>
<protein>
    <recommendedName>
        <fullName evidence="4">LicD/FKTN/FKRP nucleotidyltransferase domain-containing protein</fullName>
    </recommendedName>
</protein>
<keyword evidence="3" id="KW-0472">Membrane</keyword>
<accession>A0ABP0HS06</accession>
<feature type="domain" description="LicD/FKTN/FKRP nucleotidyltransferase" evidence="4">
    <location>
        <begin position="1172"/>
        <end position="1213"/>
    </location>
</feature>
<feature type="transmembrane region" description="Helical" evidence="3">
    <location>
        <begin position="1843"/>
        <end position="1866"/>
    </location>
</feature>
<evidence type="ECO:0000256" key="3">
    <source>
        <dbReference type="SAM" id="Phobius"/>
    </source>
</evidence>
<evidence type="ECO:0000313" key="6">
    <source>
        <dbReference type="Proteomes" id="UP001642464"/>
    </source>
</evidence>
<dbReference type="Gene3D" id="1.10.443.10">
    <property type="entry name" value="Intergrase catalytic core"/>
    <property type="match status" value="1"/>
</dbReference>
<dbReference type="InterPro" id="IPR013762">
    <property type="entry name" value="Integrase-like_cat_sf"/>
</dbReference>
<dbReference type="InterPro" id="IPR052613">
    <property type="entry name" value="LicD_transferase"/>
</dbReference>
<dbReference type="Proteomes" id="UP001642464">
    <property type="component" value="Unassembled WGS sequence"/>
</dbReference>
<sequence>MALVNYGEPGPIWHCRALLAHAGGSEWAVLTPDHDVYIEELSSTNSDFTGFVYCGENGAVPPHINPAHVYGFDPLTPQELGAFRMQGQEAGPYKKGDVVAREPTALPAGSVHIGERGVVPAGVGSILVKKVKPSEAAAYRMEDLRVLPIKFDAQGIRRQEFPAAVSLMDDAEPSGGGIQLTGPPTALKILKDLRDQAFTPSTFHEHWMRTSDIPRGDRSTYEHECLSRILESMVMVDQLNAPALQSAELLCRRLQVIREAHRISPGQPDYSASDVMMGWKYRRSGQGIDSTLAAHVANELKAEAAIAKEARKAREEQAARRKGRNPKKGAAEGASWSQIRIPDGEQLFVAQSDIKDYFYSLQLPVDLRALFSMPPIPGALLRHWKVSAELGGSLNTDDWVHPMLRVVPMGWSWAMWLSQRVHQHQSQLGAGVSCDRVLVDGKPAPSLSNGEVLLLPYADNLNVCGINAEAVQRAKDRAVARLRQVGLTVHEEMDANNTSQSLGYMIDGAVGQVTPIPERLHRVQLAFKWLSRRERWRFKGRNPVNRPRQNALGVLDPFSDIASVKPVGHVMDDPFELDNQFPEVPKNLLENRQGKLLPASKPQSTGQKRKPVQVGWSNRQSLRNQLQGNNREERADKRQKYKETVSQIPRFQGQSFLEMNAVSEEVASDYRIRMARFKAFAKLEQISLRGQKNLDNALSAYLNEMFEDGEDIGEATKTLAAVVDSVPDCTQKGSLPRSRRCLQGWNRLDPGATRPPIPWELVAAIVNFMLGRQQINEGLLVLLMFDAYLRPGEAISLHRSDLVEPTVQHPVFCLNLNPSERGASSKMGLSDETIVLDGRETPWMGLLLRRHLESHKAQKLFPIEYRQLKDAWQKALVGLQLSSKHCVLYQLRHSGPSHDRMTKARSLVDIKKRGRWLSDSSVRRYEAAARLNQEFQKLPRRWDGGPPPLRDDSEFLWGRNGLSATDVEKAQLQACDFPLPLRLVKASEDFVTFGEMRRFRAAVLFPWDPTLMAFYELYRLNTVLLLPRSGWIFKVQFFTGWIWSQPLGALEFAHLAAARGVESPPYPWWRPEASDPETVLYWYAFSDCQRLPHLLRFGSFSELFLQLLDTDRLRRARRKMQRHNRRALAVGLRWYRDAVLWLLEEKAAEKSLSEPTVQGWPSWLRKTGGWAEQNVTFMVSEGTLLGAVRDQDIIPYTADLDIFVPREGWERAMLINEEPLASKSYHMMVDPDQPHCARLCAVWQGFPVNRAPFDQHFQWDTEKVGNDLAYFMDIYDEEMDFAQATKHLIYPASTVMIRNISFPAPREQEIYVEARYGPNWRVPDHQARELAEKYPTLEEAKVWSTNMLLLHAAQRDIQMGYRLLERATVDYKTGDIVIRSGDRPRQLAKKLVLEDFQTSDGHVTGGKITIYPPEHDEFQIVDYVLYWAKEEVSTWSDEITLKRAGPVKRHGLPVQFTLIRHRLPSDSPPLFAALARPGSADRGKAASCGVTMGQWLAWGLTLVALALVAAEAAEAAELEGPELDVMYLRYKQQSIDTSPVFQRQHVDYHATLDFKMDFFAVEATPLGKAIITNVFLCPDADCAHETPRAIADFSRRVSLEPGEQTLYKFDVELHGKAQTYSITIRRLTGEETQLRRLIVQGSALVPSFKPSIRHYRCQLEVTLEYGLLEAHLEDSGQTILAEAEVPILVKNFSDAKWEKEELLGVPMRRLGEEPYGEFQYPKKYLEFPVPMGSQRKIRFKVISADGGHFGYYQLDLARQTCGTELPLFDVRQSRCVRFCNLGYWADFQQRRCKRCPDLCVSCISSEECLSCRHPTIDMLYTLDSTGQCVASVRPFWQKNAEQAVSIALSASALLIFLCGLVSFGLVRAKARRLAAESRAESRGARGPERGTGGPRGYRSLPNEDLDF</sequence>
<gene>
    <name evidence="5" type="ORF">SCF082_LOCUS3321</name>
</gene>
<feature type="compositionally biased region" description="Basic and acidic residues" evidence="2">
    <location>
        <begin position="630"/>
        <end position="640"/>
    </location>
</feature>
<keyword evidence="3" id="KW-0812">Transmembrane</keyword>
<keyword evidence="6" id="KW-1185">Reference proteome</keyword>
<dbReference type="InterPro" id="IPR011010">
    <property type="entry name" value="DNA_brk_join_enz"/>
</dbReference>
<feature type="region of interest" description="Disordered" evidence="2">
    <location>
        <begin position="1876"/>
        <end position="1907"/>
    </location>
</feature>
<evidence type="ECO:0000259" key="4">
    <source>
        <dbReference type="Pfam" id="PF04991"/>
    </source>
</evidence>
<keyword evidence="1" id="KW-0233">DNA recombination</keyword>
<dbReference type="Gene3D" id="2.10.220.10">
    <property type="entry name" value="Hormone Receptor, Insulin-like Growth Factor Receptor 1, Chain A, domain 2"/>
    <property type="match status" value="1"/>
</dbReference>
<dbReference type="SUPFAM" id="SSF56349">
    <property type="entry name" value="DNA breaking-rejoining enzymes"/>
    <property type="match status" value="1"/>
</dbReference>
<dbReference type="PANTHER" id="PTHR13627:SF31">
    <property type="entry name" value="RIBITOL 5-PHOSPHATE TRANSFERASE FKRP"/>
    <property type="match status" value="1"/>
</dbReference>
<dbReference type="InterPro" id="IPR009030">
    <property type="entry name" value="Growth_fac_rcpt_cys_sf"/>
</dbReference>
<evidence type="ECO:0000256" key="1">
    <source>
        <dbReference type="ARBA" id="ARBA00023172"/>
    </source>
</evidence>
<feature type="region of interest" description="Disordered" evidence="2">
    <location>
        <begin position="596"/>
        <end position="640"/>
    </location>
</feature>
<reference evidence="5 6" key="1">
    <citation type="submission" date="2024-02" db="EMBL/GenBank/DDBJ databases">
        <authorList>
            <person name="Chen Y."/>
            <person name="Shah S."/>
            <person name="Dougan E. K."/>
            <person name="Thang M."/>
            <person name="Chan C."/>
        </authorList>
    </citation>
    <scope>NUCLEOTIDE SEQUENCE [LARGE SCALE GENOMIC DNA]</scope>
</reference>
<dbReference type="EMBL" id="CAXAMM010001681">
    <property type="protein sequence ID" value="CAK8993014.1"/>
    <property type="molecule type" value="Genomic_DNA"/>
</dbReference>
<comment type="caution">
    <text evidence="5">The sequence shown here is derived from an EMBL/GenBank/DDBJ whole genome shotgun (WGS) entry which is preliminary data.</text>
</comment>
<name>A0ABP0HS06_9DINO</name>
<evidence type="ECO:0000313" key="5">
    <source>
        <dbReference type="EMBL" id="CAK8993014.1"/>
    </source>
</evidence>
<evidence type="ECO:0000256" key="2">
    <source>
        <dbReference type="SAM" id="MobiDB-lite"/>
    </source>
</evidence>
<dbReference type="SUPFAM" id="SSF57184">
    <property type="entry name" value="Growth factor receptor domain"/>
    <property type="match status" value="1"/>
</dbReference>